<evidence type="ECO:0000313" key="1">
    <source>
        <dbReference type="EMBL" id="CYV74590.1"/>
    </source>
</evidence>
<evidence type="ECO:0000313" key="2">
    <source>
        <dbReference type="Proteomes" id="UP000075193"/>
    </source>
</evidence>
<sequence length="149" mass="17905">MIKDKNFLEFEYMPPFQKKEDMAGWLAKNEPMRYVWDKARRVLVFNPDTKTWQGVNYGKSERVLLSNHKGISRRNKKIFETAEKCKLDLMPPATGKMSYISNWDEFQLEEVIYKVASYKDFMYLFILWAIRDGYIVRDSTGYFVGRHYR</sequence>
<proteinExistence type="predicted"/>
<organism evidence="1 2">
    <name type="scientific">Streptococcus suis</name>
    <dbReference type="NCBI Taxonomy" id="1307"/>
    <lineage>
        <taxon>Bacteria</taxon>
        <taxon>Bacillati</taxon>
        <taxon>Bacillota</taxon>
        <taxon>Bacilli</taxon>
        <taxon>Lactobacillales</taxon>
        <taxon>Streptococcaceae</taxon>
        <taxon>Streptococcus</taxon>
    </lineage>
</organism>
<protein>
    <submittedName>
        <fullName evidence="1">Uncharacterized protein</fullName>
    </submittedName>
</protein>
<reference evidence="1 2" key="1">
    <citation type="submission" date="2016-02" db="EMBL/GenBank/DDBJ databases">
        <authorList>
            <consortium name="Pathogen Informatics"/>
        </authorList>
    </citation>
    <scope>NUCLEOTIDE SEQUENCE [LARGE SCALE GENOMIC DNA]</scope>
    <source>
        <strain evidence="1 2">LSS79</strain>
    </source>
</reference>
<dbReference type="RefSeq" id="WP_044678210.1">
    <property type="nucleotide sequence ID" value="NZ_CEDF01000015.1"/>
</dbReference>
<dbReference type="Proteomes" id="UP000075193">
    <property type="component" value="Unassembled WGS sequence"/>
</dbReference>
<accession>A0A0Z8KLP0</accession>
<dbReference type="EMBL" id="FIIC01000009">
    <property type="protein sequence ID" value="CYV74590.1"/>
    <property type="molecule type" value="Genomic_DNA"/>
</dbReference>
<gene>
    <name evidence="1" type="ORF">ERS132441_01019</name>
</gene>
<name>A0A0Z8KLP0_STRSU</name>
<dbReference type="AlphaFoldDB" id="A0A0Z8KLP0"/>